<protein>
    <submittedName>
        <fullName evidence="2">Predicted protein</fullName>
    </submittedName>
</protein>
<evidence type="ECO:0000313" key="2">
    <source>
        <dbReference type="EMBL" id="EFH50236.1"/>
    </source>
</evidence>
<reference evidence="3" key="1">
    <citation type="journal article" date="2011" name="Nat. Genet.">
        <title>The Arabidopsis lyrata genome sequence and the basis of rapid genome size change.</title>
        <authorList>
            <person name="Hu T.T."/>
            <person name="Pattyn P."/>
            <person name="Bakker E.G."/>
            <person name="Cao J."/>
            <person name="Cheng J.-F."/>
            <person name="Clark R.M."/>
            <person name="Fahlgren N."/>
            <person name="Fawcett J.A."/>
            <person name="Grimwood J."/>
            <person name="Gundlach H."/>
            <person name="Haberer G."/>
            <person name="Hollister J.D."/>
            <person name="Ossowski S."/>
            <person name="Ottilar R.P."/>
            <person name="Salamov A.A."/>
            <person name="Schneeberger K."/>
            <person name="Spannagl M."/>
            <person name="Wang X."/>
            <person name="Yang L."/>
            <person name="Nasrallah M.E."/>
            <person name="Bergelson J."/>
            <person name="Carrington J.C."/>
            <person name="Gaut B.S."/>
            <person name="Schmutz J."/>
            <person name="Mayer K.F.X."/>
            <person name="Van de Peer Y."/>
            <person name="Grigoriev I.V."/>
            <person name="Nordborg M."/>
            <person name="Weigel D."/>
            <person name="Guo Y.-L."/>
        </authorList>
    </citation>
    <scope>NUCLEOTIDE SEQUENCE [LARGE SCALE GENOMIC DNA]</scope>
    <source>
        <strain evidence="3">cv. MN47</strain>
    </source>
</reference>
<dbReference type="HOGENOM" id="CLU_457379_0_0_1"/>
<evidence type="ECO:0000313" key="3">
    <source>
        <dbReference type="Proteomes" id="UP000008694"/>
    </source>
</evidence>
<keyword evidence="3" id="KW-1185">Reference proteome</keyword>
<proteinExistence type="predicted"/>
<sequence>MVTGCCVIPRLQCVCSSGYYSDVSLFSSRTYLRSFFHYFLIHRWIHPLPLAFVATIWIGMYLVGFPIPVAGDLDLVVVASLSHLWCSLPTRTCFILHQLLITPVRIFLDRCLLNRKDVSSVNLASVGSRRCAFDLGGLGFQILNQLWAWPNNLSGFACFLGFKPLWPIILRICWIWSSNLWLWTFIGLVGNLALWLICKNQFLSISSTESPKQQSLYSRSAPTARNDFSSVFFASPFNRRRCFVCMGPSRVRDETLIVVGRSLSWFLGQRIYFLLLGLKSPVRNLLNLGQVLLRLINMGQLLPSWFLGQCLDSLLLGMLKPKRSPCLCSSNFALVTLLFDSDNLSFIKRSCSAMGILLFFYFENPVLENRENIWDQILRRKTKLIHTAGNHSLLWPLVSGFNMSIFKIGSMYQGDKGMTGMFTMDLLFSDSILSSPEERHGFNFLFVERETFSASIPHWRSKFLLCLLLMRSLVELQNSLFSLMITYTPSSLYHKRRELIDLQLPTHLITNLSVESRIFSGVLRRSLPPCTTAKLSSASSAGSAASPKYRFSSFKSVAAICIIPPDLMRPRKYIMNMGHLLLILMNLAQLLSSWFLG</sequence>
<dbReference type="EMBL" id="GL348718">
    <property type="protein sequence ID" value="EFH50236.1"/>
    <property type="molecule type" value="Genomic_DNA"/>
</dbReference>
<keyword evidence="1" id="KW-0812">Transmembrane</keyword>
<name>D7LZE1_ARALL</name>
<feature type="transmembrane region" description="Helical" evidence="1">
    <location>
        <begin position="153"/>
        <end position="174"/>
    </location>
</feature>
<dbReference type="AlphaFoldDB" id="D7LZE1"/>
<dbReference type="Proteomes" id="UP000008694">
    <property type="component" value="Unassembled WGS sequence"/>
</dbReference>
<keyword evidence="1" id="KW-1133">Transmembrane helix</keyword>
<organism evidence="3">
    <name type="scientific">Arabidopsis lyrata subsp. lyrata</name>
    <name type="common">Lyre-leaved rock-cress</name>
    <dbReference type="NCBI Taxonomy" id="81972"/>
    <lineage>
        <taxon>Eukaryota</taxon>
        <taxon>Viridiplantae</taxon>
        <taxon>Streptophyta</taxon>
        <taxon>Embryophyta</taxon>
        <taxon>Tracheophyta</taxon>
        <taxon>Spermatophyta</taxon>
        <taxon>Magnoliopsida</taxon>
        <taxon>eudicotyledons</taxon>
        <taxon>Gunneridae</taxon>
        <taxon>Pentapetalae</taxon>
        <taxon>rosids</taxon>
        <taxon>malvids</taxon>
        <taxon>Brassicales</taxon>
        <taxon>Brassicaceae</taxon>
        <taxon>Camelineae</taxon>
        <taxon>Arabidopsis</taxon>
    </lineage>
</organism>
<gene>
    <name evidence="2" type="ORF">ARALYDRAFT_910040</name>
</gene>
<dbReference type="Gramene" id="scaffold_602097.1">
    <property type="protein sequence ID" value="scaffold_602097.1"/>
    <property type="gene ID" value="scaffold_602097.1"/>
</dbReference>
<evidence type="ECO:0000256" key="1">
    <source>
        <dbReference type="SAM" id="Phobius"/>
    </source>
</evidence>
<keyword evidence="1" id="KW-0472">Membrane</keyword>
<feature type="transmembrane region" description="Helical" evidence="1">
    <location>
        <begin position="180"/>
        <end position="198"/>
    </location>
</feature>
<accession>D7LZE1</accession>
<feature type="transmembrane region" description="Helical" evidence="1">
    <location>
        <begin position="48"/>
        <end position="68"/>
    </location>
</feature>